<dbReference type="GO" id="GO:0005524">
    <property type="term" value="F:ATP binding"/>
    <property type="evidence" value="ECO:0007669"/>
    <property type="project" value="UniProtKB-KW"/>
</dbReference>
<feature type="domain" description="Pyridoxamine kinase/Phosphomethylpyrimidine kinase" evidence="16">
    <location>
        <begin position="11"/>
        <end position="254"/>
    </location>
</feature>
<dbReference type="Proteomes" id="UP001142078">
    <property type="component" value="Unassembled WGS sequence"/>
</dbReference>
<evidence type="ECO:0000256" key="7">
    <source>
        <dbReference type="ARBA" id="ARBA00019161"/>
    </source>
</evidence>
<reference evidence="17" key="1">
    <citation type="submission" date="2022-07" db="EMBL/GenBank/DDBJ databases">
        <title>Enhanced cultured diversity of the mouse gut microbiota enables custom-made synthetic communities.</title>
        <authorList>
            <person name="Afrizal A."/>
        </authorList>
    </citation>
    <scope>NUCLEOTIDE SEQUENCE</scope>
    <source>
        <strain evidence="17">DSM 29482</strain>
    </source>
</reference>
<dbReference type="FunFam" id="3.40.1190.20:FF:000003">
    <property type="entry name" value="Phosphomethylpyrimidine kinase ThiD"/>
    <property type="match status" value="1"/>
</dbReference>
<evidence type="ECO:0000256" key="10">
    <source>
        <dbReference type="ARBA" id="ARBA00022777"/>
    </source>
</evidence>
<organism evidence="17 18">
    <name type="scientific">Anaerosalibacter massiliensis</name>
    <dbReference type="NCBI Taxonomy" id="1347392"/>
    <lineage>
        <taxon>Bacteria</taxon>
        <taxon>Bacillati</taxon>
        <taxon>Bacillota</taxon>
        <taxon>Tissierellia</taxon>
        <taxon>Tissierellales</taxon>
        <taxon>Sporanaerobacteraceae</taxon>
        <taxon>Anaerosalibacter</taxon>
    </lineage>
</organism>
<evidence type="ECO:0000256" key="14">
    <source>
        <dbReference type="ARBA" id="ARBA00042102"/>
    </source>
</evidence>
<dbReference type="GO" id="GO:0008972">
    <property type="term" value="F:phosphomethylpyrimidine kinase activity"/>
    <property type="evidence" value="ECO:0007669"/>
    <property type="project" value="UniProtKB-EC"/>
</dbReference>
<comment type="pathway">
    <text evidence="3">Cofactor biosynthesis; thiamine diphosphate biosynthesis; 4-amino-2-methyl-5-diphosphomethylpyrimidine from 5-amino-1-(5-phospho-D-ribosyl)imidazole: step 3/3.</text>
</comment>
<protein>
    <recommendedName>
        <fullName evidence="7">Hydroxymethylpyrimidine/phosphomethylpyrimidine kinase</fullName>
        <ecNumber evidence="5">2.7.1.49</ecNumber>
        <ecNumber evidence="6">2.7.4.7</ecNumber>
    </recommendedName>
    <alternativeName>
        <fullName evidence="14">Hydroxymethylpyrimidine kinase</fullName>
    </alternativeName>
    <alternativeName>
        <fullName evidence="15">Hydroxymethylpyrimidine phosphate kinase</fullName>
    </alternativeName>
</protein>
<keyword evidence="9" id="KW-0547">Nucleotide-binding</keyword>
<evidence type="ECO:0000256" key="8">
    <source>
        <dbReference type="ARBA" id="ARBA00022679"/>
    </source>
</evidence>
<evidence type="ECO:0000259" key="16">
    <source>
        <dbReference type="Pfam" id="PF08543"/>
    </source>
</evidence>
<evidence type="ECO:0000256" key="11">
    <source>
        <dbReference type="ARBA" id="ARBA00022840"/>
    </source>
</evidence>
<keyword evidence="8 17" id="KW-0808">Transferase</keyword>
<dbReference type="GO" id="GO:0005829">
    <property type="term" value="C:cytosol"/>
    <property type="evidence" value="ECO:0007669"/>
    <property type="project" value="TreeGrafter"/>
</dbReference>
<keyword evidence="10 17" id="KW-0418">Kinase</keyword>
<dbReference type="GO" id="GO:0009228">
    <property type="term" value="P:thiamine biosynthetic process"/>
    <property type="evidence" value="ECO:0007669"/>
    <property type="project" value="UniProtKB-KW"/>
</dbReference>
<accession>A0A9X2S5A7</accession>
<dbReference type="NCBIfam" id="TIGR00097">
    <property type="entry name" value="HMP-P_kinase"/>
    <property type="match status" value="1"/>
</dbReference>
<gene>
    <name evidence="17" type="primary">thiD</name>
    <name evidence="17" type="ORF">NSA23_09850</name>
</gene>
<dbReference type="EMBL" id="JANJZL010000006">
    <property type="protein sequence ID" value="MCR2044415.1"/>
    <property type="molecule type" value="Genomic_DNA"/>
</dbReference>
<evidence type="ECO:0000313" key="17">
    <source>
        <dbReference type="EMBL" id="MCR2044415.1"/>
    </source>
</evidence>
<comment type="similarity">
    <text evidence="4">Belongs to the ThiD family.</text>
</comment>
<evidence type="ECO:0000256" key="6">
    <source>
        <dbReference type="ARBA" id="ARBA00012963"/>
    </source>
</evidence>
<evidence type="ECO:0000256" key="5">
    <source>
        <dbReference type="ARBA" id="ARBA00012135"/>
    </source>
</evidence>
<dbReference type="InterPro" id="IPR029056">
    <property type="entry name" value="Ribokinase-like"/>
</dbReference>
<evidence type="ECO:0000256" key="13">
    <source>
        <dbReference type="ARBA" id="ARBA00037917"/>
    </source>
</evidence>
<evidence type="ECO:0000256" key="15">
    <source>
        <dbReference type="ARBA" id="ARBA00043176"/>
    </source>
</evidence>
<dbReference type="PANTHER" id="PTHR20858">
    <property type="entry name" value="PHOSPHOMETHYLPYRIMIDINE KINASE"/>
    <property type="match status" value="1"/>
</dbReference>
<dbReference type="CDD" id="cd01169">
    <property type="entry name" value="HMPP_kinase"/>
    <property type="match status" value="1"/>
</dbReference>
<dbReference type="InterPro" id="IPR004399">
    <property type="entry name" value="HMP/HMP-P_kinase_dom"/>
</dbReference>
<proteinExistence type="inferred from homology"/>
<evidence type="ECO:0000256" key="3">
    <source>
        <dbReference type="ARBA" id="ARBA00004769"/>
    </source>
</evidence>
<dbReference type="EC" id="2.7.1.49" evidence="5"/>
<dbReference type="InterPro" id="IPR013749">
    <property type="entry name" value="PM/HMP-P_kinase-1"/>
</dbReference>
<dbReference type="Pfam" id="PF08543">
    <property type="entry name" value="Phos_pyr_kin"/>
    <property type="match status" value="1"/>
</dbReference>
<dbReference type="Gene3D" id="3.40.1190.20">
    <property type="match status" value="1"/>
</dbReference>
<keyword evidence="12" id="KW-0784">Thiamine biosynthesis</keyword>
<dbReference type="SUPFAM" id="SSF53613">
    <property type="entry name" value="Ribokinase-like"/>
    <property type="match status" value="1"/>
</dbReference>
<evidence type="ECO:0000313" key="18">
    <source>
        <dbReference type="Proteomes" id="UP001142078"/>
    </source>
</evidence>
<evidence type="ECO:0000256" key="9">
    <source>
        <dbReference type="ARBA" id="ARBA00022741"/>
    </source>
</evidence>
<evidence type="ECO:0000256" key="2">
    <source>
        <dbReference type="ARBA" id="ARBA00000565"/>
    </source>
</evidence>
<sequence length="259" mass="27810">MKKLLTIAGTDPSGGAGIQADLKTFAAHKTYGMSVITSVVAQNTTGVTNVVDLSPEFIGEQLDAVFTDIYPDAIKIGMISNENIIRVIVEKLKEYDGKNIVVDPVMVSTSGNSLMKSTATKTLIQELLPLADIITPNMFEAKLLSSIEVNNRKDMEKAARIIDKLIKGAVLVKGGHLENCADDLLYMDGKCYWLAGERIVNPNTHGTGCTLSSAIAVNLAKGMDILESVEEAKEYLTGAIKAGLDLGKGKGPLDHLYRL</sequence>
<evidence type="ECO:0000256" key="4">
    <source>
        <dbReference type="ARBA" id="ARBA00009879"/>
    </source>
</evidence>
<dbReference type="RefSeq" id="WP_257490484.1">
    <property type="nucleotide sequence ID" value="NZ_JANJZL010000006.1"/>
</dbReference>
<comment type="caution">
    <text evidence="17">The sequence shown here is derived from an EMBL/GenBank/DDBJ whole genome shotgun (WGS) entry which is preliminary data.</text>
</comment>
<name>A0A9X2S5A7_9FIRM</name>
<comment type="pathway">
    <text evidence="13">Cofactor biosynthesis; thiamine diphosphate biosynthesis; 4-amino-2-methyl-5-diphosphomethylpyrimidine from 5-amino-1-(5-phospho-D-ribosyl)imidazole: step 2/3.</text>
</comment>
<dbReference type="AlphaFoldDB" id="A0A9X2S5A7"/>
<comment type="catalytic activity">
    <reaction evidence="1">
        <text>4-amino-5-hydroxymethyl-2-methylpyrimidine + ATP = 4-amino-2-methyl-5-(phosphooxymethyl)pyrimidine + ADP + H(+)</text>
        <dbReference type="Rhea" id="RHEA:23096"/>
        <dbReference type="ChEBI" id="CHEBI:15378"/>
        <dbReference type="ChEBI" id="CHEBI:16892"/>
        <dbReference type="ChEBI" id="CHEBI:30616"/>
        <dbReference type="ChEBI" id="CHEBI:58354"/>
        <dbReference type="ChEBI" id="CHEBI:456216"/>
        <dbReference type="EC" id="2.7.1.49"/>
    </reaction>
</comment>
<dbReference type="GO" id="GO:0008902">
    <property type="term" value="F:hydroxymethylpyrimidine kinase activity"/>
    <property type="evidence" value="ECO:0007669"/>
    <property type="project" value="UniProtKB-EC"/>
</dbReference>
<keyword evidence="18" id="KW-1185">Reference proteome</keyword>
<keyword evidence="11" id="KW-0067">ATP-binding</keyword>
<comment type="catalytic activity">
    <reaction evidence="2">
        <text>4-amino-2-methyl-5-(phosphooxymethyl)pyrimidine + ATP = 4-amino-2-methyl-5-(diphosphooxymethyl)pyrimidine + ADP</text>
        <dbReference type="Rhea" id="RHEA:19893"/>
        <dbReference type="ChEBI" id="CHEBI:30616"/>
        <dbReference type="ChEBI" id="CHEBI:57841"/>
        <dbReference type="ChEBI" id="CHEBI:58354"/>
        <dbReference type="ChEBI" id="CHEBI:456216"/>
        <dbReference type="EC" id="2.7.4.7"/>
    </reaction>
</comment>
<evidence type="ECO:0000256" key="12">
    <source>
        <dbReference type="ARBA" id="ARBA00022977"/>
    </source>
</evidence>
<dbReference type="PANTHER" id="PTHR20858:SF17">
    <property type="entry name" value="HYDROXYMETHYLPYRIMIDINE_PHOSPHOMETHYLPYRIMIDINE KINASE THI20-RELATED"/>
    <property type="match status" value="1"/>
</dbReference>
<evidence type="ECO:0000256" key="1">
    <source>
        <dbReference type="ARBA" id="ARBA00000151"/>
    </source>
</evidence>
<dbReference type="EC" id="2.7.4.7" evidence="6"/>